<dbReference type="EMBL" id="KI913129">
    <property type="protein sequence ID" value="ETV79081.1"/>
    <property type="molecule type" value="Genomic_DNA"/>
</dbReference>
<dbReference type="GeneID" id="20809827"/>
<reference evidence="1" key="1">
    <citation type="submission" date="2013-12" db="EMBL/GenBank/DDBJ databases">
        <title>The Genome Sequence of Aphanomyces astaci APO3.</title>
        <authorList>
            <consortium name="The Broad Institute Genomics Platform"/>
            <person name="Russ C."/>
            <person name="Tyler B."/>
            <person name="van West P."/>
            <person name="Dieguez-Uribeondo J."/>
            <person name="Young S.K."/>
            <person name="Zeng Q."/>
            <person name="Gargeya S."/>
            <person name="Fitzgerald M."/>
            <person name="Abouelleil A."/>
            <person name="Alvarado L."/>
            <person name="Chapman S.B."/>
            <person name="Gainer-Dewar J."/>
            <person name="Goldberg J."/>
            <person name="Griggs A."/>
            <person name="Gujja S."/>
            <person name="Hansen M."/>
            <person name="Howarth C."/>
            <person name="Imamovic A."/>
            <person name="Ireland A."/>
            <person name="Larimer J."/>
            <person name="McCowan C."/>
            <person name="Murphy C."/>
            <person name="Pearson M."/>
            <person name="Poon T.W."/>
            <person name="Priest M."/>
            <person name="Roberts A."/>
            <person name="Saif S."/>
            <person name="Shea T."/>
            <person name="Sykes S."/>
            <person name="Wortman J."/>
            <person name="Nusbaum C."/>
            <person name="Birren B."/>
        </authorList>
    </citation>
    <scope>NUCLEOTIDE SEQUENCE [LARGE SCALE GENOMIC DNA]</scope>
    <source>
        <strain evidence="1">APO3</strain>
    </source>
</reference>
<gene>
    <name evidence="1" type="ORF">H257_07831</name>
</gene>
<name>W4GIH4_APHAT</name>
<evidence type="ECO:0000313" key="1">
    <source>
        <dbReference type="EMBL" id="ETV79081.1"/>
    </source>
</evidence>
<protein>
    <submittedName>
        <fullName evidence="1">Uncharacterized protein</fullName>
    </submittedName>
</protein>
<sequence length="142" mass="17001">MTDGLRHTVWLCRRWEIAIYCGNFRSNLVENVVNMERRVEWRCQWSDSILQWGVDMVRAKRMNCLGKRQRSIRRRVEKAESRAESVDRHFRIFYEHVVWVDRVPGRLDAAAHGTSPALRVESIHVEMRRGECSRDIHVRIQK</sequence>
<dbReference type="VEuPathDB" id="FungiDB:H257_07831"/>
<dbReference type="AlphaFoldDB" id="W4GIH4"/>
<proteinExistence type="predicted"/>
<organism evidence="1">
    <name type="scientific">Aphanomyces astaci</name>
    <name type="common">Crayfish plague agent</name>
    <dbReference type="NCBI Taxonomy" id="112090"/>
    <lineage>
        <taxon>Eukaryota</taxon>
        <taxon>Sar</taxon>
        <taxon>Stramenopiles</taxon>
        <taxon>Oomycota</taxon>
        <taxon>Saprolegniomycetes</taxon>
        <taxon>Saprolegniales</taxon>
        <taxon>Verrucalvaceae</taxon>
        <taxon>Aphanomyces</taxon>
    </lineage>
</organism>
<dbReference type="RefSeq" id="XP_009831800.1">
    <property type="nucleotide sequence ID" value="XM_009833498.1"/>
</dbReference>
<accession>W4GIH4</accession>